<accession>A0A1J1IV98</accession>
<evidence type="ECO:0000313" key="6">
    <source>
        <dbReference type="Proteomes" id="UP000183832"/>
    </source>
</evidence>
<name>A0A1J1IV98_9DIPT</name>
<keyword evidence="1" id="KW-0853">WD repeat</keyword>
<keyword evidence="2" id="KW-0677">Repeat</keyword>
<protein>
    <submittedName>
        <fullName evidence="5">CLUMA_CG017244, isoform A</fullName>
    </submittedName>
</protein>
<keyword evidence="6" id="KW-1185">Reference proteome</keyword>
<dbReference type="InterPro" id="IPR015943">
    <property type="entry name" value="WD40/YVTN_repeat-like_dom_sf"/>
</dbReference>
<dbReference type="Pfam" id="PF21032">
    <property type="entry name" value="PROPPIN"/>
    <property type="match status" value="1"/>
</dbReference>
<evidence type="ECO:0000256" key="1">
    <source>
        <dbReference type="ARBA" id="ARBA00022574"/>
    </source>
</evidence>
<organism evidence="5 6">
    <name type="scientific">Clunio marinus</name>
    <dbReference type="NCBI Taxonomy" id="568069"/>
    <lineage>
        <taxon>Eukaryota</taxon>
        <taxon>Metazoa</taxon>
        <taxon>Ecdysozoa</taxon>
        <taxon>Arthropoda</taxon>
        <taxon>Hexapoda</taxon>
        <taxon>Insecta</taxon>
        <taxon>Pterygota</taxon>
        <taxon>Neoptera</taxon>
        <taxon>Endopterygota</taxon>
        <taxon>Diptera</taxon>
        <taxon>Nematocera</taxon>
        <taxon>Chironomoidea</taxon>
        <taxon>Chironomidae</taxon>
        <taxon>Clunio</taxon>
    </lineage>
</organism>
<dbReference type="EMBL" id="CVRI01000061">
    <property type="protein sequence ID" value="CRL04133.1"/>
    <property type="molecule type" value="Genomic_DNA"/>
</dbReference>
<dbReference type="Gene3D" id="2.130.10.10">
    <property type="entry name" value="YVTN repeat-like/Quinoprotein amine dehydrogenase"/>
    <property type="match status" value="1"/>
</dbReference>
<evidence type="ECO:0000256" key="2">
    <source>
        <dbReference type="ARBA" id="ARBA00022737"/>
    </source>
</evidence>
<feature type="region of interest" description="Disordered" evidence="4">
    <location>
        <begin position="268"/>
        <end position="290"/>
    </location>
</feature>
<dbReference type="OrthoDB" id="1667587at2759"/>
<dbReference type="STRING" id="568069.A0A1J1IV98"/>
<dbReference type="Proteomes" id="UP000183832">
    <property type="component" value="Unassembled WGS sequence"/>
</dbReference>
<dbReference type="AlphaFoldDB" id="A0A1J1IV98"/>
<gene>
    <name evidence="5" type="ORF">CLUMA_CG017244</name>
</gene>
<evidence type="ECO:0000256" key="3">
    <source>
        <dbReference type="ARBA" id="ARBA00025740"/>
    </source>
</evidence>
<sequence>MSDMKNQCKNKKSTSASGKFKINFNQDYTSLSVVSDSGYKLFAIQGVSKVDEIFSSDHVDTRIAERLFSSSLVATVWTSEQNKLKICHFKKKADICEFKYPKHILSVTMNRSRLVVCLKDSIYIHNIRDMRLLHSIKGLPENPTGLCSLSLNSHLGYPISNEIGNIQIFDAGSMKPRLMIPAHCSRVAAMSFSLTGVLLATASEKGTVIRVFCAKNAQRLMEFRRGMKRFAQIVSLNFSICNNYVSASSNTETIHIFKIDQKAKELSERRQDKSIKNSSDDENEKPVEDERPGFMKVFSKAIETINPLSNVMSQDRAFAYVQLAEPGLRYQCVVTKLEKETRLLVACDDGFLYIYNVDPNGGECELVRAHDLRGSLYDITELSGSCDSSFTTSETENVETKENILQSNPIVKSSYAEVMKGKACADDKADIKPLSDINDVVEYSAKNNIQIFDDVQFPPVCQA</sequence>
<dbReference type="SUPFAM" id="SSF50978">
    <property type="entry name" value="WD40 repeat-like"/>
    <property type="match status" value="1"/>
</dbReference>
<dbReference type="InterPro" id="IPR048720">
    <property type="entry name" value="PROPPIN"/>
</dbReference>
<dbReference type="InterPro" id="IPR036322">
    <property type="entry name" value="WD40_repeat_dom_sf"/>
</dbReference>
<proteinExistence type="inferred from homology"/>
<comment type="similarity">
    <text evidence="3">Belongs to the WD repeat PROPPIN family.</text>
</comment>
<evidence type="ECO:0000313" key="5">
    <source>
        <dbReference type="EMBL" id="CRL04133.1"/>
    </source>
</evidence>
<evidence type="ECO:0000256" key="4">
    <source>
        <dbReference type="SAM" id="MobiDB-lite"/>
    </source>
</evidence>
<reference evidence="5 6" key="1">
    <citation type="submission" date="2015-04" db="EMBL/GenBank/DDBJ databases">
        <authorList>
            <person name="Syromyatnikov M.Y."/>
            <person name="Popov V.N."/>
        </authorList>
    </citation>
    <scope>NUCLEOTIDE SEQUENCE [LARGE SCALE GENOMIC DNA]</scope>
</reference>
<dbReference type="PANTHER" id="PTHR11227">
    <property type="entry name" value="WD-REPEAT PROTEIN INTERACTING WITH PHOSPHOINOSIDES WIPI -RELATED"/>
    <property type="match status" value="1"/>
</dbReference>